<proteinExistence type="predicted"/>
<sequence>MKHVVFQPADAEVLQKAIELDETLEGEIIVIKDDFAVGPIEKIYETEGYQQRKAWWETLLEFSPYTEQLALVDDKLTVHNLIKYLSGKENEEDEAPISTADRILWIWMGQNAHDVSGYYWLMSQLKDYQGQIQVLYLNNLPFINEKGGIFYPSYLFEIQPREFLKARKLNRTITPSEFEVDPDEWKKLCNENAIVRMLEGGKKIVSKEDAYYDQELLAAVKGEGNGKLPKVITTALSKMKTKTGDVFLVWRIRQLAEQGKLEVQGDWTKGWKEIVVRPAGFAAAAATAAEASAEANAAGASAED</sequence>
<evidence type="ECO:0000259" key="1">
    <source>
        <dbReference type="Pfam" id="PF08874"/>
    </source>
</evidence>
<comment type="caution">
    <text evidence="3">The sequence shown here is derived from an EMBL/GenBank/DDBJ whole genome shotgun (WGS) entry which is preliminary data.</text>
</comment>
<keyword evidence="4" id="KW-1185">Reference proteome</keyword>
<dbReference type="EMBL" id="SDHZ01000001">
    <property type="protein sequence ID" value="RXK86931.1"/>
    <property type="molecule type" value="Genomic_DNA"/>
</dbReference>
<evidence type="ECO:0000259" key="2">
    <source>
        <dbReference type="Pfam" id="PF12395"/>
    </source>
</evidence>
<dbReference type="InterPro" id="IPR022123">
    <property type="entry name" value="DUF3658"/>
</dbReference>
<name>A0A4Q1DBT7_9BACT</name>
<dbReference type="OrthoDB" id="648566at2"/>
<feature type="domain" description="DUF1835" evidence="1">
    <location>
        <begin position="3"/>
        <end position="135"/>
    </location>
</feature>
<dbReference type="Proteomes" id="UP000290545">
    <property type="component" value="Unassembled WGS sequence"/>
</dbReference>
<gene>
    <name evidence="3" type="ORF">ESB13_09130</name>
</gene>
<dbReference type="RefSeq" id="WP_129002680.1">
    <property type="nucleotide sequence ID" value="NZ_SDHZ01000001.1"/>
</dbReference>
<dbReference type="Pfam" id="PF08874">
    <property type="entry name" value="DUF1835"/>
    <property type="match status" value="1"/>
</dbReference>
<accession>A0A4Q1DBT7</accession>
<reference evidence="3 4" key="1">
    <citation type="submission" date="2019-01" db="EMBL/GenBank/DDBJ databases">
        <title>Filimonas sp. strain TTM-71.</title>
        <authorList>
            <person name="Chen W.-M."/>
        </authorList>
    </citation>
    <scope>NUCLEOTIDE SEQUENCE [LARGE SCALE GENOMIC DNA]</scope>
    <source>
        <strain evidence="3 4">TTM-71</strain>
    </source>
</reference>
<organism evidence="3 4">
    <name type="scientific">Filimonas effusa</name>
    <dbReference type="NCBI Taxonomy" id="2508721"/>
    <lineage>
        <taxon>Bacteria</taxon>
        <taxon>Pseudomonadati</taxon>
        <taxon>Bacteroidota</taxon>
        <taxon>Chitinophagia</taxon>
        <taxon>Chitinophagales</taxon>
        <taxon>Chitinophagaceae</taxon>
        <taxon>Filimonas</taxon>
    </lineage>
</organism>
<protein>
    <submittedName>
        <fullName evidence="3">DUF1835 domain-containing protein</fullName>
    </submittedName>
</protein>
<evidence type="ECO:0000313" key="4">
    <source>
        <dbReference type="Proteomes" id="UP000290545"/>
    </source>
</evidence>
<dbReference type="AlphaFoldDB" id="A0A4Q1DBT7"/>
<dbReference type="Pfam" id="PF12395">
    <property type="entry name" value="DUF3658"/>
    <property type="match status" value="1"/>
</dbReference>
<evidence type="ECO:0000313" key="3">
    <source>
        <dbReference type="EMBL" id="RXK86931.1"/>
    </source>
</evidence>
<dbReference type="InterPro" id="IPR014973">
    <property type="entry name" value="DUF1835"/>
</dbReference>
<feature type="domain" description="DUF3658" evidence="2">
    <location>
        <begin position="168"/>
        <end position="267"/>
    </location>
</feature>